<protein>
    <submittedName>
        <fullName evidence="1">Uncharacterized protein</fullName>
    </submittedName>
</protein>
<feature type="non-terminal residue" evidence="1">
    <location>
        <position position="62"/>
    </location>
</feature>
<gene>
    <name evidence="1" type="ORF">METZ01_LOCUS427140</name>
</gene>
<sequence>MGRYKALLLFTGLVFWSCGEQEPVIPEKDNDETIELLDCPSLDDINEESLCTASDGTDGVTV</sequence>
<proteinExistence type="predicted"/>
<reference evidence="1" key="1">
    <citation type="submission" date="2018-05" db="EMBL/GenBank/DDBJ databases">
        <authorList>
            <person name="Lanie J.A."/>
            <person name="Ng W.-L."/>
            <person name="Kazmierczak K.M."/>
            <person name="Andrzejewski T.M."/>
            <person name="Davidsen T.M."/>
            <person name="Wayne K.J."/>
            <person name="Tettelin H."/>
            <person name="Glass J.I."/>
            <person name="Rusch D."/>
            <person name="Podicherti R."/>
            <person name="Tsui H.-C.T."/>
            <person name="Winkler M.E."/>
        </authorList>
    </citation>
    <scope>NUCLEOTIDE SEQUENCE</scope>
</reference>
<organism evidence="1">
    <name type="scientific">marine metagenome</name>
    <dbReference type="NCBI Taxonomy" id="408172"/>
    <lineage>
        <taxon>unclassified sequences</taxon>
        <taxon>metagenomes</taxon>
        <taxon>ecological metagenomes</taxon>
    </lineage>
</organism>
<accession>A0A382XTD5</accession>
<name>A0A382XTD5_9ZZZZ</name>
<evidence type="ECO:0000313" key="1">
    <source>
        <dbReference type="EMBL" id="SVD74286.1"/>
    </source>
</evidence>
<dbReference type="EMBL" id="UINC01170307">
    <property type="protein sequence ID" value="SVD74286.1"/>
    <property type="molecule type" value="Genomic_DNA"/>
</dbReference>
<dbReference type="AlphaFoldDB" id="A0A382XTD5"/>